<dbReference type="Proteomes" id="UP000039021">
    <property type="component" value="Unassembled WGS sequence"/>
</dbReference>
<sequence length="59" mass="6035">MPGKFSRLISVGTNAVPCSSIKAMVSSVRPVPCSMQSMPALIKPGSASSLKTCAVTRAP</sequence>
<name>A0A655APV3_MYCTX</name>
<accession>A0A655APV3</accession>
<evidence type="ECO:0000313" key="1">
    <source>
        <dbReference type="EMBL" id="CKT99652.1"/>
    </source>
</evidence>
<gene>
    <name evidence="3" type="ORF">ERS007739_05240</name>
    <name evidence="2" type="ORF">ERS007741_04804</name>
    <name evidence="1" type="ORF">ERS027661_04867</name>
</gene>
<dbReference type="EMBL" id="CSBK01003963">
    <property type="protein sequence ID" value="CPB42323.1"/>
    <property type="molecule type" value="Genomic_DNA"/>
</dbReference>
<reference evidence="4 5" key="1">
    <citation type="submission" date="2015-03" db="EMBL/GenBank/DDBJ databases">
        <authorList>
            <consortium name="Pathogen Informatics"/>
        </authorList>
    </citation>
    <scope>NUCLEOTIDE SEQUENCE [LARGE SCALE GENOMIC DNA]</scope>
    <source>
        <strain evidence="1 6">Bir 187</strain>
        <strain evidence="4">N09902308</strain>
        <strain evidence="2 5">P00601463</strain>
    </source>
</reference>
<dbReference type="Proteomes" id="UP000049023">
    <property type="component" value="Unassembled WGS sequence"/>
</dbReference>
<reference evidence="3" key="2">
    <citation type="submission" date="2015-03" db="EMBL/GenBank/DDBJ databases">
        <authorList>
            <consortium name="Pathogen Informatics"/>
            <person name="Murphy D."/>
        </authorList>
    </citation>
    <scope>NUCLEOTIDE SEQUENCE</scope>
    <source>
        <strain evidence="3">N09902308</strain>
    </source>
</reference>
<proteinExistence type="predicted"/>
<dbReference type="EMBL" id="CHKL01001311">
    <property type="protein sequence ID" value="COX90288.1"/>
    <property type="molecule type" value="Genomic_DNA"/>
</dbReference>
<evidence type="ECO:0000313" key="5">
    <source>
        <dbReference type="Proteomes" id="UP000048600"/>
    </source>
</evidence>
<dbReference type="Proteomes" id="UP000048600">
    <property type="component" value="Unassembled WGS sequence"/>
</dbReference>
<organism evidence="1 6">
    <name type="scientific">Mycobacterium tuberculosis</name>
    <dbReference type="NCBI Taxonomy" id="1773"/>
    <lineage>
        <taxon>Bacteria</taxon>
        <taxon>Bacillati</taxon>
        <taxon>Actinomycetota</taxon>
        <taxon>Actinomycetes</taxon>
        <taxon>Mycobacteriales</taxon>
        <taxon>Mycobacteriaceae</taxon>
        <taxon>Mycobacterium</taxon>
        <taxon>Mycobacterium tuberculosis complex</taxon>
    </lineage>
</organism>
<evidence type="ECO:0000313" key="4">
    <source>
        <dbReference type="Proteomes" id="UP000039021"/>
    </source>
</evidence>
<dbReference type="EMBL" id="CNFU01002032">
    <property type="protein sequence ID" value="CKT99652.1"/>
    <property type="molecule type" value="Genomic_DNA"/>
</dbReference>
<evidence type="ECO:0000313" key="2">
    <source>
        <dbReference type="EMBL" id="COX90288.1"/>
    </source>
</evidence>
<evidence type="ECO:0000313" key="3">
    <source>
        <dbReference type="EMBL" id="CPB42323.1"/>
    </source>
</evidence>
<protein>
    <submittedName>
        <fullName evidence="1">Uncharacterized protein</fullName>
    </submittedName>
</protein>
<dbReference type="AlphaFoldDB" id="A0A655APV3"/>
<evidence type="ECO:0000313" key="6">
    <source>
        <dbReference type="Proteomes" id="UP000049023"/>
    </source>
</evidence>